<sequence length="129" mass="12838">MTAWLLLAGAIASEVAASLSLKGALDQPAWYVLVVAGYACSFALLAAVLRLGFPLGVAYGIWGAVGVAATALLAAVIFGEALTPLMLAGMALIICGVLCVELGSQQAGRRAAARGAQAGHPPVPPEAAP</sequence>
<evidence type="ECO:0000313" key="9">
    <source>
        <dbReference type="EMBL" id="ANP73088.1"/>
    </source>
</evidence>
<feature type="transmembrane region" description="Helical" evidence="8">
    <location>
        <begin position="28"/>
        <end position="49"/>
    </location>
</feature>
<dbReference type="EMBL" id="CP016282">
    <property type="protein sequence ID" value="ANP73088.1"/>
    <property type="molecule type" value="Genomic_DNA"/>
</dbReference>
<evidence type="ECO:0000256" key="8">
    <source>
        <dbReference type="SAM" id="Phobius"/>
    </source>
</evidence>
<dbReference type="PANTHER" id="PTHR30561:SF1">
    <property type="entry name" value="MULTIDRUG TRANSPORTER EMRE"/>
    <property type="match status" value="1"/>
</dbReference>
<dbReference type="GO" id="GO:0022857">
    <property type="term" value="F:transmembrane transporter activity"/>
    <property type="evidence" value="ECO:0007669"/>
    <property type="project" value="InterPro"/>
</dbReference>
<comment type="similarity">
    <text evidence="7">Belongs to the drug/metabolite transporter (DMT) superfamily. Small multidrug resistance (SMR) (TC 2.A.7.1) family.</text>
</comment>
<evidence type="ECO:0000256" key="4">
    <source>
        <dbReference type="ARBA" id="ARBA00022692"/>
    </source>
</evidence>
<evidence type="ECO:0000256" key="2">
    <source>
        <dbReference type="ARBA" id="ARBA00022448"/>
    </source>
</evidence>
<protein>
    <submittedName>
        <fullName evidence="9">Cation/cationic drug transporter</fullName>
    </submittedName>
</protein>
<dbReference type="RefSeq" id="WP_066596246.1">
    <property type="nucleotide sequence ID" value="NZ_CP016282.1"/>
</dbReference>
<keyword evidence="6 8" id="KW-0472">Membrane</keyword>
<name>A0A1B1BKN1_9MICO</name>
<feature type="transmembrane region" description="Helical" evidence="8">
    <location>
        <begin position="56"/>
        <end position="79"/>
    </location>
</feature>
<dbReference type="Proteomes" id="UP000092582">
    <property type="component" value="Chromosome 1"/>
</dbReference>
<evidence type="ECO:0000256" key="6">
    <source>
        <dbReference type="ARBA" id="ARBA00023136"/>
    </source>
</evidence>
<reference evidence="9 10" key="1">
    <citation type="submission" date="2016-06" db="EMBL/GenBank/DDBJ databases">
        <title>Genome sequencing of Cryobacterium arcticum PAMC 27867.</title>
        <authorList>
            <person name="Lee J."/>
            <person name="Kim O.-S."/>
        </authorList>
    </citation>
    <scope>NUCLEOTIDE SEQUENCE [LARGE SCALE GENOMIC DNA]</scope>
    <source>
        <strain evidence="9 10">PAMC 27867</strain>
    </source>
</reference>
<keyword evidence="4 7" id="KW-0812">Transmembrane</keyword>
<evidence type="ECO:0000256" key="5">
    <source>
        <dbReference type="ARBA" id="ARBA00022989"/>
    </source>
</evidence>
<feature type="transmembrane region" description="Helical" evidence="8">
    <location>
        <begin position="85"/>
        <end position="104"/>
    </location>
</feature>
<dbReference type="InterPro" id="IPR045324">
    <property type="entry name" value="Small_multidrug_res"/>
</dbReference>
<evidence type="ECO:0000256" key="3">
    <source>
        <dbReference type="ARBA" id="ARBA00022475"/>
    </source>
</evidence>
<dbReference type="KEGG" id="cart:PA27867_2136"/>
<keyword evidence="3" id="KW-1003">Cell membrane</keyword>
<keyword evidence="5 8" id="KW-1133">Transmembrane helix</keyword>
<accession>A0A1B1BKN1</accession>
<gene>
    <name evidence="9" type="ORF">PA27867_2136</name>
</gene>
<dbReference type="OrthoDB" id="3175079at2"/>
<proteinExistence type="inferred from homology"/>
<evidence type="ECO:0000313" key="10">
    <source>
        <dbReference type="Proteomes" id="UP000092582"/>
    </source>
</evidence>
<organism evidence="9 10">
    <name type="scientific">Cryobacterium arcticum</name>
    <dbReference type="NCBI Taxonomy" id="670052"/>
    <lineage>
        <taxon>Bacteria</taxon>
        <taxon>Bacillati</taxon>
        <taxon>Actinomycetota</taxon>
        <taxon>Actinomycetes</taxon>
        <taxon>Micrococcales</taxon>
        <taxon>Microbacteriaceae</taxon>
        <taxon>Cryobacterium</taxon>
    </lineage>
</organism>
<dbReference type="AlphaFoldDB" id="A0A1B1BKN1"/>
<dbReference type="STRING" id="670052.PA27867_2136"/>
<evidence type="ECO:0000256" key="7">
    <source>
        <dbReference type="RuleBase" id="RU003942"/>
    </source>
</evidence>
<keyword evidence="10" id="KW-1185">Reference proteome</keyword>
<dbReference type="GO" id="GO:0005886">
    <property type="term" value="C:plasma membrane"/>
    <property type="evidence" value="ECO:0007669"/>
    <property type="project" value="UniProtKB-SubCell"/>
</dbReference>
<dbReference type="Pfam" id="PF00893">
    <property type="entry name" value="Multi_Drug_Res"/>
    <property type="match status" value="1"/>
</dbReference>
<dbReference type="Gene3D" id="1.10.3730.20">
    <property type="match status" value="1"/>
</dbReference>
<dbReference type="SUPFAM" id="SSF103481">
    <property type="entry name" value="Multidrug resistance efflux transporter EmrE"/>
    <property type="match status" value="1"/>
</dbReference>
<keyword evidence="2" id="KW-0813">Transport</keyword>
<comment type="subcellular location">
    <subcellularLocation>
        <location evidence="1 7">Cell membrane</location>
        <topology evidence="1 7">Multi-pass membrane protein</topology>
    </subcellularLocation>
</comment>
<dbReference type="PANTHER" id="PTHR30561">
    <property type="entry name" value="SMR FAMILY PROTON-DEPENDENT DRUG EFFLUX TRANSPORTER SUGE"/>
    <property type="match status" value="1"/>
</dbReference>
<dbReference type="InterPro" id="IPR037185">
    <property type="entry name" value="EmrE-like"/>
</dbReference>
<evidence type="ECO:0000256" key="1">
    <source>
        <dbReference type="ARBA" id="ARBA00004651"/>
    </source>
</evidence>
<dbReference type="InterPro" id="IPR000390">
    <property type="entry name" value="Small_drug/metabolite_transptr"/>
</dbReference>